<protein>
    <submittedName>
        <fullName evidence="1">Uncharacterized protein</fullName>
    </submittedName>
</protein>
<dbReference type="InterPro" id="IPR012477">
    <property type="entry name" value="Glyco_transf_52"/>
</dbReference>
<proteinExistence type="predicted"/>
<dbReference type="AlphaFoldDB" id="A0A2S9JGA4"/>
<dbReference type="Proteomes" id="UP000238642">
    <property type="component" value="Unassembled WGS sequence"/>
</dbReference>
<name>A0A2S9JGA4_9SPHI</name>
<keyword evidence="2" id="KW-1185">Reference proteome</keyword>
<dbReference type="EMBL" id="PVBS01000004">
    <property type="protein sequence ID" value="PRD51948.1"/>
    <property type="molecule type" value="Genomic_DNA"/>
</dbReference>
<dbReference type="OrthoDB" id="1177214at2"/>
<evidence type="ECO:0000313" key="2">
    <source>
        <dbReference type="Proteomes" id="UP000238642"/>
    </source>
</evidence>
<accession>A0A2S9JGA4</accession>
<evidence type="ECO:0000313" key="1">
    <source>
        <dbReference type="EMBL" id="PRD51948.1"/>
    </source>
</evidence>
<organism evidence="1 2">
    <name type="scientific">Sphingobacterium gobiense</name>
    <dbReference type="NCBI Taxonomy" id="1382456"/>
    <lineage>
        <taxon>Bacteria</taxon>
        <taxon>Pseudomonadati</taxon>
        <taxon>Bacteroidota</taxon>
        <taxon>Sphingobacteriia</taxon>
        <taxon>Sphingobacteriales</taxon>
        <taxon>Sphingobacteriaceae</taxon>
        <taxon>Sphingobacterium</taxon>
    </lineage>
</organism>
<sequence length="339" mass="39396">MNNLFVVASPFQTLSAFEAINRFSQSHEEKSCMVIYFGENRNQNEQIKSVIELLHQAFDVDYLFIEYRNSWGYFLSKLKIIKKLSKLEIKNLFVGHLREYSNRLFITNINFQNLYSLDDGAATLTLDKEISSKNYFIDCHPLFNIGTLIKKMVCSGYGLADRKKVEVNWFSMFSFSPKNRNDLIQHSFELLQSFRTNVTKQNEEIVYFVGANLVNAGVLKSVIVYQEMLTEVFGSINSSKRIIYLPHRFEDVSELSELFNQFNISVLKLTDIIEIFCVKNGVIPTDIISFYSTALFSLKKIFPETNVSYKKIPIEYVETPFKKGVDTIQSYYNTFFKSI</sequence>
<gene>
    <name evidence="1" type="ORF">C5749_16750</name>
</gene>
<reference evidence="1 2" key="1">
    <citation type="submission" date="2018-02" db="EMBL/GenBank/DDBJ databases">
        <title>The draft genome of Sphingobacterium gobiense H7.</title>
        <authorList>
            <person name="Li L."/>
            <person name="Liu L."/>
            <person name="Zhang X."/>
            <person name="Wang T."/>
            <person name="Liang L."/>
        </authorList>
    </citation>
    <scope>NUCLEOTIDE SEQUENCE [LARGE SCALE GENOMIC DNA]</scope>
    <source>
        <strain evidence="1 2">ACCC 05757</strain>
    </source>
</reference>
<dbReference type="Pfam" id="PF07922">
    <property type="entry name" value="Glyco_transf_52"/>
    <property type="match status" value="1"/>
</dbReference>
<dbReference type="RefSeq" id="WP_105727384.1">
    <property type="nucleotide sequence ID" value="NZ_PVBS01000004.1"/>
</dbReference>
<comment type="caution">
    <text evidence="1">The sequence shown here is derived from an EMBL/GenBank/DDBJ whole genome shotgun (WGS) entry which is preliminary data.</text>
</comment>